<evidence type="ECO:0000313" key="2">
    <source>
        <dbReference type="Proteomes" id="UP000813068"/>
    </source>
</evidence>
<sequence length="98" mass="11035">MVIHVTHFMVAGHLACGRHGDTLVSTTEVARVKCRNCRGTEAFREARRLERNAARRAARQAAKAAHAAYHWRAAWLQKLTDLPGLQRLPRGFKGQSYV</sequence>
<keyword evidence="2" id="KW-1185">Reference proteome</keyword>
<comment type="caution">
    <text evidence="1">The sequence shown here is derived from an EMBL/GenBank/DDBJ whole genome shotgun (WGS) entry which is preliminary data.</text>
</comment>
<evidence type="ECO:0000313" key="1">
    <source>
        <dbReference type="EMBL" id="MBV2134301.1"/>
    </source>
</evidence>
<reference evidence="1 2" key="1">
    <citation type="submission" date="2021-06" db="EMBL/GenBank/DDBJ databases">
        <title>Differences between aerobic and microaerobic xylene degrading microbial communities.</title>
        <authorList>
            <person name="Banerjee S."/>
            <person name="Tancsics A."/>
        </authorList>
    </citation>
    <scope>NUCLEOTIDE SEQUENCE [LARGE SCALE GENOMIC DNA]</scope>
    <source>
        <strain evidence="1 2">MAP12</strain>
    </source>
</reference>
<dbReference type="EMBL" id="JAHRGL010000057">
    <property type="protein sequence ID" value="MBV2134301.1"/>
    <property type="molecule type" value="Genomic_DNA"/>
</dbReference>
<protein>
    <submittedName>
        <fullName evidence="1">Uncharacterized protein</fullName>
    </submittedName>
</protein>
<name>A0ABS6MZR3_9GAMM</name>
<dbReference type="Proteomes" id="UP000813068">
    <property type="component" value="Unassembled WGS sequence"/>
</dbReference>
<dbReference type="RefSeq" id="WP_217682744.1">
    <property type="nucleotide sequence ID" value="NZ_JAHRGL010000057.1"/>
</dbReference>
<proteinExistence type="predicted"/>
<accession>A0ABS6MZR3</accession>
<organism evidence="1 2">
    <name type="scientific">Geopseudomonas aromaticivorans</name>
    <dbReference type="NCBI Taxonomy" id="2849492"/>
    <lineage>
        <taxon>Bacteria</taxon>
        <taxon>Pseudomonadati</taxon>
        <taxon>Pseudomonadota</taxon>
        <taxon>Gammaproteobacteria</taxon>
        <taxon>Pseudomonadales</taxon>
        <taxon>Pseudomonadaceae</taxon>
        <taxon>Geopseudomonas</taxon>
    </lineage>
</organism>
<gene>
    <name evidence="1" type="ORF">KRX52_16095</name>
</gene>